<protein>
    <submittedName>
        <fullName evidence="1">Uncharacterized protein</fullName>
    </submittedName>
</protein>
<sequence>MASERLIKAVSLDKCGRLPDALHHYEVGLEMLLKEAQQETDTRRKKHLQERAQEFLGRAEALKRRITQRASFHEHLQIKDGEKGKSYLSVFGRFMDKEVEEVSVEDAYIRSKHQLYNLLRLCELCVRNCSPALKSIKVTTTKCPQSPEFQQKTLETIRRSLAEQNVTLDWKYSDVLHDREIRLNTGLVIKIGRGLDYFYAPKDQFSIGACDLDLRAYYFYAPKDQFSIGACDLDLRACRETTVDVYYDDQPTELSS</sequence>
<dbReference type="Pfam" id="PF04212">
    <property type="entry name" value="MIT"/>
    <property type="match status" value="1"/>
</dbReference>
<dbReference type="SUPFAM" id="SSF116846">
    <property type="entry name" value="MIT domain"/>
    <property type="match status" value="1"/>
</dbReference>
<dbReference type="InterPro" id="IPR032341">
    <property type="entry name" value="MITD1_C"/>
</dbReference>
<dbReference type="EMBL" id="OB672788">
    <property type="protein sequence ID" value="CAD7235444.1"/>
    <property type="molecule type" value="Genomic_DNA"/>
</dbReference>
<dbReference type="AlphaFoldDB" id="A0A7R8ZXI3"/>
<dbReference type="InterPro" id="IPR052817">
    <property type="entry name" value="MIT_domain_contain_protein1"/>
</dbReference>
<name>A0A7R8ZXI3_9CRUS</name>
<organism evidence="1">
    <name type="scientific">Cyprideis torosa</name>
    <dbReference type="NCBI Taxonomy" id="163714"/>
    <lineage>
        <taxon>Eukaryota</taxon>
        <taxon>Metazoa</taxon>
        <taxon>Ecdysozoa</taxon>
        <taxon>Arthropoda</taxon>
        <taxon>Crustacea</taxon>
        <taxon>Oligostraca</taxon>
        <taxon>Ostracoda</taxon>
        <taxon>Podocopa</taxon>
        <taxon>Podocopida</taxon>
        <taxon>Cytherocopina</taxon>
        <taxon>Cytheroidea</taxon>
        <taxon>Cytherideidae</taxon>
        <taxon>Cyprideis</taxon>
    </lineage>
</organism>
<dbReference type="InterPro" id="IPR038113">
    <property type="entry name" value="MITD1_C_sf"/>
</dbReference>
<proteinExistence type="predicted"/>
<dbReference type="SMART" id="SM00745">
    <property type="entry name" value="MIT"/>
    <property type="match status" value="1"/>
</dbReference>
<feature type="non-terminal residue" evidence="1">
    <location>
        <position position="256"/>
    </location>
</feature>
<dbReference type="PANTHER" id="PTHR21222:SF1">
    <property type="entry name" value="MIT DOMAIN-CONTAINING PROTEIN 1"/>
    <property type="match status" value="1"/>
</dbReference>
<accession>A0A7R8ZXI3</accession>
<dbReference type="PANTHER" id="PTHR21222">
    <property type="entry name" value="MIT DOMAIN-CONTAINING PROTEIN 1"/>
    <property type="match status" value="1"/>
</dbReference>
<reference evidence="1" key="1">
    <citation type="submission" date="2020-11" db="EMBL/GenBank/DDBJ databases">
        <authorList>
            <person name="Tran Van P."/>
        </authorList>
    </citation>
    <scope>NUCLEOTIDE SEQUENCE</scope>
</reference>
<dbReference type="Gene3D" id="1.20.58.80">
    <property type="entry name" value="Phosphotransferase system, lactose/cellobiose-type IIA subunit"/>
    <property type="match status" value="1"/>
</dbReference>
<gene>
    <name evidence="1" type="ORF">CTOB1V02_LOCUS13259</name>
</gene>
<dbReference type="Pfam" id="PF16565">
    <property type="entry name" value="MIT_C"/>
    <property type="match status" value="1"/>
</dbReference>
<dbReference type="Gene3D" id="3.30.870.30">
    <property type="entry name" value="MITD, C-terminal phospholipase D-like domain"/>
    <property type="match status" value="1"/>
</dbReference>
<evidence type="ECO:0000313" key="1">
    <source>
        <dbReference type="EMBL" id="CAD7235444.1"/>
    </source>
</evidence>
<dbReference type="OrthoDB" id="19553at2759"/>
<dbReference type="InterPro" id="IPR007330">
    <property type="entry name" value="MIT_dom"/>
</dbReference>
<dbReference type="InterPro" id="IPR036181">
    <property type="entry name" value="MIT_dom_sf"/>
</dbReference>